<dbReference type="HAMAP" id="MF_00168">
    <property type="entry name" value="Q_tRNA_Tgt"/>
    <property type="match status" value="1"/>
</dbReference>
<dbReference type="NCBIfam" id="TIGR00449">
    <property type="entry name" value="tgt_general"/>
    <property type="match status" value="1"/>
</dbReference>
<dbReference type="Proteomes" id="UP000243297">
    <property type="component" value="Unassembled WGS sequence"/>
</dbReference>
<dbReference type="SUPFAM" id="SSF51713">
    <property type="entry name" value="tRNA-guanine transglycosylase"/>
    <property type="match status" value="1"/>
</dbReference>
<comment type="subunit">
    <text evidence="7">Homodimer. Within each dimer, one monomer is responsible for RNA recognition and catalysis, while the other monomer binds to the replacement base PreQ1.</text>
</comment>
<dbReference type="GO" id="GO:0046872">
    <property type="term" value="F:metal ion binding"/>
    <property type="evidence" value="ECO:0007669"/>
    <property type="project" value="UniProtKB-KW"/>
</dbReference>
<dbReference type="EC" id="2.4.2.29" evidence="7"/>
<dbReference type="InterPro" id="IPR004803">
    <property type="entry name" value="TGT"/>
</dbReference>
<feature type="active site" description="Proton acceptor" evidence="7">
    <location>
        <position position="102"/>
    </location>
</feature>
<keyword evidence="2 7" id="KW-0808">Transferase</keyword>
<protein>
    <recommendedName>
        <fullName evidence="7">Queuine tRNA-ribosyltransferase</fullName>
        <ecNumber evidence="7">2.4.2.29</ecNumber>
    </recommendedName>
    <alternativeName>
        <fullName evidence="7">Guanine insertion enzyme</fullName>
    </alternativeName>
    <alternativeName>
        <fullName evidence="7">tRNA-guanine transglycosylase</fullName>
    </alternativeName>
</protein>
<feature type="region of interest" description="RNA binding; important for wobble base 34 recognition" evidence="7">
    <location>
        <begin position="281"/>
        <end position="285"/>
    </location>
</feature>
<dbReference type="InterPro" id="IPR002616">
    <property type="entry name" value="tRNA_ribo_trans-like"/>
</dbReference>
<evidence type="ECO:0000256" key="4">
    <source>
        <dbReference type="ARBA" id="ARBA00022785"/>
    </source>
</evidence>
<dbReference type="Gene3D" id="3.20.20.105">
    <property type="entry name" value="Queuine tRNA-ribosyltransferase-like"/>
    <property type="match status" value="1"/>
</dbReference>
<dbReference type="PANTHER" id="PTHR46499">
    <property type="entry name" value="QUEUINE TRNA-RIBOSYLTRANSFERASE"/>
    <property type="match status" value="1"/>
</dbReference>
<dbReference type="PANTHER" id="PTHR46499:SF1">
    <property type="entry name" value="QUEUINE TRNA-RIBOSYLTRANSFERASE"/>
    <property type="match status" value="1"/>
</dbReference>
<feature type="region of interest" description="RNA binding" evidence="7">
    <location>
        <begin position="257"/>
        <end position="263"/>
    </location>
</feature>
<evidence type="ECO:0000259" key="8">
    <source>
        <dbReference type="Pfam" id="PF01702"/>
    </source>
</evidence>
<dbReference type="GO" id="GO:0008479">
    <property type="term" value="F:tRNA-guanosine(34) queuine transglycosylase activity"/>
    <property type="evidence" value="ECO:0007669"/>
    <property type="project" value="UniProtKB-UniRule"/>
</dbReference>
<comment type="function">
    <text evidence="7">Catalyzes the base-exchange of a guanine (G) residue with the queuine precursor 7-aminomethyl-7-deazaguanine (PreQ1) at position 34 (anticodon wobble position) in tRNAs with GU(N) anticodons (tRNA-Asp, -Asn, -His and -Tyr). Catalysis occurs through a double-displacement mechanism. The nucleophile active site attacks the C1' of nucleotide 34 to detach the guanine base from the RNA, forming a covalent enzyme-RNA intermediate. The proton acceptor active site deprotonates the incoming PreQ1, allowing a nucleophilic attack on the C1' of the ribose to form the product. After dissociation, two additional enzymatic reactions on the tRNA convert PreQ1 to queuine (Q), resulting in the hypermodified nucleoside queuosine (7-(((4,5-cis-dihydroxy-2-cyclopenten-1-yl)amino)methyl)-7-deazaguanosine).</text>
</comment>
<dbReference type="GO" id="GO:0005829">
    <property type="term" value="C:cytosol"/>
    <property type="evidence" value="ECO:0007669"/>
    <property type="project" value="TreeGrafter"/>
</dbReference>
<dbReference type="UniPathway" id="UPA00392"/>
<dbReference type="InterPro" id="IPR036511">
    <property type="entry name" value="TGT-like_sf"/>
</dbReference>
<organism evidence="9 10">
    <name type="scientific">Anaerorhabdus furcosa</name>
    <dbReference type="NCBI Taxonomy" id="118967"/>
    <lineage>
        <taxon>Bacteria</taxon>
        <taxon>Bacillati</taxon>
        <taxon>Bacillota</taxon>
        <taxon>Erysipelotrichia</taxon>
        <taxon>Erysipelotrichales</taxon>
        <taxon>Erysipelotrichaceae</taxon>
        <taxon>Anaerorhabdus</taxon>
    </lineage>
</organism>
<keyword evidence="1 7" id="KW-0328">Glycosyltransferase</keyword>
<feature type="binding site" evidence="7">
    <location>
        <begin position="102"/>
        <end position="106"/>
    </location>
    <ligand>
        <name>substrate</name>
    </ligand>
</feature>
<name>A0A1T4LJM7_9FIRM</name>
<evidence type="ECO:0000256" key="1">
    <source>
        <dbReference type="ARBA" id="ARBA00022676"/>
    </source>
</evidence>
<feature type="binding site" evidence="7">
    <location>
        <position position="226"/>
    </location>
    <ligand>
        <name>substrate</name>
    </ligand>
</feature>
<dbReference type="STRING" id="118967.SAMN02745191_0922"/>
<evidence type="ECO:0000256" key="2">
    <source>
        <dbReference type="ARBA" id="ARBA00022679"/>
    </source>
</evidence>
<feature type="binding site" evidence="7">
    <location>
        <position position="314"/>
    </location>
    <ligand>
        <name>Zn(2+)</name>
        <dbReference type="ChEBI" id="CHEBI:29105"/>
    </ligand>
</feature>
<feature type="active site" description="Nucleophile" evidence="7">
    <location>
        <position position="276"/>
    </location>
</feature>
<reference evidence="10" key="1">
    <citation type="submission" date="2017-02" db="EMBL/GenBank/DDBJ databases">
        <authorList>
            <person name="Varghese N."/>
            <person name="Submissions S."/>
        </authorList>
    </citation>
    <scope>NUCLEOTIDE SEQUENCE [LARGE SCALE GENOMIC DNA]</scope>
    <source>
        <strain evidence="10">ATCC 25662</strain>
    </source>
</reference>
<gene>
    <name evidence="7" type="primary">tgt</name>
    <name evidence="9" type="ORF">SAMN02745191_0922</name>
</gene>
<keyword evidence="4 7" id="KW-0671">Queuosine biosynthesis</keyword>
<evidence type="ECO:0000256" key="5">
    <source>
        <dbReference type="ARBA" id="ARBA00022833"/>
    </source>
</evidence>
<dbReference type="NCBIfam" id="TIGR00430">
    <property type="entry name" value="Q_tRNA_tgt"/>
    <property type="match status" value="1"/>
</dbReference>
<dbReference type="GO" id="GO:0008616">
    <property type="term" value="P:tRNA queuosine(34) biosynthetic process"/>
    <property type="evidence" value="ECO:0007669"/>
    <property type="project" value="UniProtKB-UniRule"/>
</dbReference>
<comment type="catalytic activity">
    <reaction evidence="6 7">
        <text>7-aminomethyl-7-carbaguanine + guanosine(34) in tRNA = 7-aminomethyl-7-carbaguanosine(34) in tRNA + guanine</text>
        <dbReference type="Rhea" id="RHEA:24104"/>
        <dbReference type="Rhea" id="RHEA-COMP:10341"/>
        <dbReference type="Rhea" id="RHEA-COMP:10342"/>
        <dbReference type="ChEBI" id="CHEBI:16235"/>
        <dbReference type="ChEBI" id="CHEBI:58703"/>
        <dbReference type="ChEBI" id="CHEBI:74269"/>
        <dbReference type="ChEBI" id="CHEBI:82833"/>
        <dbReference type="EC" id="2.4.2.29"/>
    </reaction>
</comment>
<dbReference type="FunFam" id="3.20.20.105:FF:000001">
    <property type="entry name" value="Queuine tRNA-ribosyltransferase"/>
    <property type="match status" value="1"/>
</dbReference>
<feature type="domain" description="tRNA-guanine(15) transglycosylase-like" evidence="8">
    <location>
        <begin position="23"/>
        <end position="377"/>
    </location>
</feature>
<evidence type="ECO:0000256" key="7">
    <source>
        <dbReference type="HAMAP-Rule" id="MF_00168"/>
    </source>
</evidence>
<comment type="cofactor">
    <cofactor evidence="7">
        <name>Zn(2+)</name>
        <dbReference type="ChEBI" id="CHEBI:29105"/>
    </cofactor>
    <text evidence="7">Binds 1 zinc ion per subunit.</text>
</comment>
<dbReference type="InterPro" id="IPR050076">
    <property type="entry name" value="ArchSynthase1/Queuine_TRR"/>
</dbReference>
<feature type="binding site" evidence="7">
    <location>
        <position position="199"/>
    </location>
    <ligand>
        <name>substrate</name>
    </ligand>
</feature>
<evidence type="ECO:0000256" key="6">
    <source>
        <dbReference type="ARBA" id="ARBA00050112"/>
    </source>
</evidence>
<dbReference type="EMBL" id="FUWY01000002">
    <property type="protein sequence ID" value="SJZ54962.1"/>
    <property type="molecule type" value="Genomic_DNA"/>
</dbReference>
<keyword evidence="10" id="KW-1185">Reference proteome</keyword>
<evidence type="ECO:0000313" key="9">
    <source>
        <dbReference type="EMBL" id="SJZ54962.1"/>
    </source>
</evidence>
<feature type="binding site" evidence="7">
    <location>
        <position position="345"/>
    </location>
    <ligand>
        <name>Zn(2+)</name>
        <dbReference type="ChEBI" id="CHEBI:29105"/>
    </ligand>
</feature>
<dbReference type="Pfam" id="PF01702">
    <property type="entry name" value="TGT"/>
    <property type="match status" value="1"/>
</dbReference>
<feature type="binding site" evidence="7">
    <location>
        <position position="156"/>
    </location>
    <ligand>
        <name>substrate</name>
    </ligand>
</feature>
<comment type="similarity">
    <text evidence="7">Belongs to the queuine tRNA-ribosyltransferase family.</text>
</comment>
<evidence type="ECO:0000313" key="10">
    <source>
        <dbReference type="Proteomes" id="UP000243297"/>
    </source>
</evidence>
<feature type="binding site" evidence="7">
    <location>
        <position position="319"/>
    </location>
    <ligand>
        <name>Zn(2+)</name>
        <dbReference type="ChEBI" id="CHEBI:29105"/>
    </ligand>
</feature>
<evidence type="ECO:0000256" key="3">
    <source>
        <dbReference type="ARBA" id="ARBA00022694"/>
    </source>
</evidence>
<dbReference type="AlphaFoldDB" id="A0A1T4LJM7"/>
<accession>A0A1T4LJM7</accession>
<comment type="pathway">
    <text evidence="7">tRNA modification; tRNA-queuosine biosynthesis.</text>
</comment>
<keyword evidence="3 7" id="KW-0819">tRNA processing</keyword>
<keyword evidence="7" id="KW-0479">Metal-binding</keyword>
<feature type="binding site" evidence="7">
    <location>
        <position position="316"/>
    </location>
    <ligand>
        <name>Zn(2+)</name>
        <dbReference type="ChEBI" id="CHEBI:29105"/>
    </ligand>
</feature>
<keyword evidence="5 7" id="KW-0862">Zinc</keyword>
<proteinExistence type="inferred from homology"/>
<sequence>MYNKPGDIMEKFKFELTHICKQTGARLGVIHTPHGSVETPMFMPVGTLATVKFVSPEELKEIGAQVVLSNTYHLWLRPGEDIVERAGGVQKFMNYNGPMLTDSGGFQVFSLSDARKIKEEGVTFKSHLNGDTLFLSPELSIQIQNKIGADMIMSFDECIPYPASYDYVKNSVERTLRWAKRGLDAHQRKEDQALFGIVQGGDYEDLRKHCAEELVKMDFPGYSIGGTSVGEDKETMTRMIQYSVKYLPENKPRYLMGVGAVNDILVAIENGIDMMDCVLPTRIARHGTLMTSEGRINIKRAIYKDDFRPLDPECDCECCRKYTRAYLNHLYRCNEGLGNRLMSIHNLRFLLRLTEQARQAIKEDRFGDFKKEILEKYAFDERGF</sequence>